<reference evidence="1" key="1">
    <citation type="submission" date="2023-03" db="EMBL/GenBank/DDBJ databases">
        <title>Massive genome expansion in bonnet fungi (Mycena s.s.) driven by repeated elements and novel gene families across ecological guilds.</title>
        <authorList>
            <consortium name="Lawrence Berkeley National Laboratory"/>
            <person name="Harder C.B."/>
            <person name="Miyauchi S."/>
            <person name="Viragh M."/>
            <person name="Kuo A."/>
            <person name="Thoen E."/>
            <person name="Andreopoulos B."/>
            <person name="Lu D."/>
            <person name="Skrede I."/>
            <person name="Drula E."/>
            <person name="Henrissat B."/>
            <person name="Morin E."/>
            <person name="Kohler A."/>
            <person name="Barry K."/>
            <person name="LaButti K."/>
            <person name="Morin E."/>
            <person name="Salamov A."/>
            <person name="Lipzen A."/>
            <person name="Mereny Z."/>
            <person name="Hegedus B."/>
            <person name="Baldrian P."/>
            <person name="Stursova M."/>
            <person name="Weitz H."/>
            <person name="Taylor A."/>
            <person name="Grigoriev I.V."/>
            <person name="Nagy L.G."/>
            <person name="Martin F."/>
            <person name="Kauserud H."/>
        </authorList>
    </citation>
    <scope>NUCLEOTIDE SEQUENCE</scope>
    <source>
        <strain evidence="1">9284</strain>
    </source>
</reference>
<name>A0AAD7F6H1_9AGAR</name>
<organism evidence="1 2">
    <name type="scientific">Roridomyces roridus</name>
    <dbReference type="NCBI Taxonomy" id="1738132"/>
    <lineage>
        <taxon>Eukaryota</taxon>
        <taxon>Fungi</taxon>
        <taxon>Dikarya</taxon>
        <taxon>Basidiomycota</taxon>
        <taxon>Agaricomycotina</taxon>
        <taxon>Agaricomycetes</taxon>
        <taxon>Agaricomycetidae</taxon>
        <taxon>Agaricales</taxon>
        <taxon>Marasmiineae</taxon>
        <taxon>Mycenaceae</taxon>
        <taxon>Roridomyces</taxon>
    </lineage>
</organism>
<feature type="non-terminal residue" evidence="1">
    <location>
        <position position="71"/>
    </location>
</feature>
<dbReference type="AlphaFoldDB" id="A0AAD7F6H1"/>
<dbReference type="EMBL" id="JARKIF010000088">
    <property type="protein sequence ID" value="KAJ7604851.1"/>
    <property type="molecule type" value="Genomic_DNA"/>
</dbReference>
<feature type="non-terminal residue" evidence="1">
    <location>
        <position position="1"/>
    </location>
</feature>
<sequence length="71" mass="8180">LLFIGVQLEDSDIPHRTKLNELICARFKTEYNAMLLDIDNALGRFSCTDDVWTRANQESYLAITAHYMAKD</sequence>
<protein>
    <submittedName>
        <fullName evidence="1">Uncharacterized protein</fullName>
    </submittedName>
</protein>
<proteinExistence type="predicted"/>
<evidence type="ECO:0000313" key="1">
    <source>
        <dbReference type="EMBL" id="KAJ7604851.1"/>
    </source>
</evidence>
<gene>
    <name evidence="1" type="ORF">FB45DRAFT_709984</name>
</gene>
<dbReference type="Proteomes" id="UP001221142">
    <property type="component" value="Unassembled WGS sequence"/>
</dbReference>
<evidence type="ECO:0000313" key="2">
    <source>
        <dbReference type="Proteomes" id="UP001221142"/>
    </source>
</evidence>
<accession>A0AAD7F6H1</accession>
<keyword evidence="2" id="KW-1185">Reference proteome</keyword>
<comment type="caution">
    <text evidence="1">The sequence shown here is derived from an EMBL/GenBank/DDBJ whole genome shotgun (WGS) entry which is preliminary data.</text>
</comment>